<dbReference type="Proteomes" id="UP000738402">
    <property type="component" value="Unassembled WGS sequence"/>
</dbReference>
<accession>A0AAN6DAH0</accession>
<feature type="compositionally biased region" description="Basic and acidic residues" evidence="1">
    <location>
        <begin position="307"/>
        <end position="329"/>
    </location>
</feature>
<feature type="region of interest" description="Disordered" evidence="1">
    <location>
        <begin position="297"/>
        <end position="329"/>
    </location>
</feature>
<gene>
    <name evidence="2" type="ORF">KL933_000295</name>
</gene>
<name>A0AAN6DAH0_9ASCO</name>
<sequence>MRYGSVGDESEPDDLREIPDTVAETLALNSPSSDRPLYLTFRYFLLSIVFVIPGAFVDTLNSPAAKNREPAGIPVQSQSWPLVHQGVCSGHADGGLGRHRQPGNGRPVTVGDLLRPQSASFRGPGLHVQHCLDGLLFWSHSEELCAVRATVCVAQGVDADLAVQGPGTCWQPLELADARVHSRACFAVCVAVFPRVHLPVDVVGRDTVLHGSSQRGAEFLGLRPRRTRVSEHLARLEQHLVFGDAEPVLDDRDAVPGVCRSVLGISALLQMVRPGKILPGADGQQASALKRVTVSNNTAAHSGAPAQRDRVRAARADPFRHPETRKHLL</sequence>
<evidence type="ECO:0000313" key="3">
    <source>
        <dbReference type="Proteomes" id="UP000738402"/>
    </source>
</evidence>
<evidence type="ECO:0000256" key="1">
    <source>
        <dbReference type="SAM" id="MobiDB-lite"/>
    </source>
</evidence>
<dbReference type="AlphaFoldDB" id="A0AAN6DAH0"/>
<protein>
    <submittedName>
        <fullName evidence="2">Uncharacterized protein</fullName>
    </submittedName>
</protein>
<comment type="caution">
    <text evidence="2">The sequence shown here is derived from an EMBL/GenBank/DDBJ whole genome shotgun (WGS) entry which is preliminary data.</text>
</comment>
<proteinExistence type="predicted"/>
<evidence type="ECO:0000313" key="2">
    <source>
        <dbReference type="EMBL" id="KAG7730500.1"/>
    </source>
</evidence>
<organism evidence="2 3">
    <name type="scientific">Ogataea haglerorum</name>
    <dbReference type="NCBI Taxonomy" id="1937702"/>
    <lineage>
        <taxon>Eukaryota</taxon>
        <taxon>Fungi</taxon>
        <taxon>Dikarya</taxon>
        <taxon>Ascomycota</taxon>
        <taxon>Saccharomycotina</taxon>
        <taxon>Pichiomycetes</taxon>
        <taxon>Pichiales</taxon>
        <taxon>Pichiaceae</taxon>
        <taxon>Ogataea</taxon>
    </lineage>
</organism>
<dbReference type="EMBL" id="JAHLUH010000001">
    <property type="protein sequence ID" value="KAG7730500.1"/>
    <property type="molecule type" value="Genomic_DNA"/>
</dbReference>
<reference evidence="2" key="1">
    <citation type="journal article" date="2021" name="G3 (Bethesda)">
        <title>Genomic diversity, chromosomal rearrangements, and interspecies hybridization in the ogataea polymorpha species complex.</title>
        <authorList>
            <person name="Hanson S.J."/>
            <person name="Cinneide E.O."/>
            <person name="Salzberg L.I."/>
            <person name="Wolfe K.H."/>
            <person name="McGowan J."/>
            <person name="Fitzpatrick D.A."/>
            <person name="Matlin K."/>
        </authorList>
    </citation>
    <scope>NUCLEOTIDE SEQUENCE</scope>
    <source>
        <strain evidence="2">83-405-1</strain>
    </source>
</reference>